<sequence>MLANAKTHRETRNPFSSIIPQERPPPPSDPTASILGCYVLLIPAALCVYGAEMVMLGDAGWARWLCTDNFIVVCHAPPQIFSNRDLSFDSLSAAWRAPPHLQRGQHRGELQSCDAGERVLATTECDAEAYATAHDNPSGSRIYPVWLDELTNLYQIRCLSGTPYAANLPARSDLSLSSAADPEVALGSVTAVVFVWHCGLLLMHGDTSSPGISRSWFAHGVLALAACTCIADRPLLGRRGVRPRTAWRPSSTHRRPIIPPPPNRRYAAREWAGLSQWATACFGEDYVSLPRMSTLFEAQN</sequence>
<reference evidence="2" key="1">
    <citation type="submission" date="2023-03" db="EMBL/GenBank/DDBJ databases">
        <title>Massive genome expansion in bonnet fungi (Mycena s.s.) driven by repeated elements and novel gene families across ecological guilds.</title>
        <authorList>
            <consortium name="Lawrence Berkeley National Laboratory"/>
            <person name="Harder C.B."/>
            <person name="Miyauchi S."/>
            <person name="Viragh M."/>
            <person name="Kuo A."/>
            <person name="Thoen E."/>
            <person name="Andreopoulos B."/>
            <person name="Lu D."/>
            <person name="Skrede I."/>
            <person name="Drula E."/>
            <person name="Henrissat B."/>
            <person name="Morin E."/>
            <person name="Kohler A."/>
            <person name="Barry K."/>
            <person name="LaButti K."/>
            <person name="Morin E."/>
            <person name="Salamov A."/>
            <person name="Lipzen A."/>
            <person name="Mereny Z."/>
            <person name="Hegedus B."/>
            <person name="Baldrian P."/>
            <person name="Stursova M."/>
            <person name="Weitz H."/>
            <person name="Taylor A."/>
            <person name="Grigoriev I.V."/>
            <person name="Nagy L.G."/>
            <person name="Martin F."/>
            <person name="Kauserud H."/>
        </authorList>
    </citation>
    <scope>NUCLEOTIDE SEQUENCE</scope>
    <source>
        <strain evidence="2">CBHHK182m</strain>
    </source>
</reference>
<comment type="caution">
    <text evidence="2">The sequence shown here is derived from an EMBL/GenBank/DDBJ whole genome shotgun (WGS) entry which is preliminary data.</text>
</comment>
<feature type="region of interest" description="Disordered" evidence="1">
    <location>
        <begin position="1"/>
        <end position="28"/>
    </location>
</feature>
<evidence type="ECO:0000313" key="2">
    <source>
        <dbReference type="EMBL" id="KAJ7768929.1"/>
    </source>
</evidence>
<protein>
    <submittedName>
        <fullName evidence="2">Uncharacterized protein</fullName>
    </submittedName>
</protein>
<name>A0AAD7NNJ6_9AGAR</name>
<dbReference type="EMBL" id="JARKIB010000019">
    <property type="protein sequence ID" value="KAJ7768929.1"/>
    <property type="molecule type" value="Genomic_DNA"/>
</dbReference>
<keyword evidence="3" id="KW-1185">Reference proteome</keyword>
<dbReference type="AlphaFoldDB" id="A0AAD7NNJ6"/>
<proteinExistence type="predicted"/>
<organism evidence="2 3">
    <name type="scientific">Mycena metata</name>
    <dbReference type="NCBI Taxonomy" id="1033252"/>
    <lineage>
        <taxon>Eukaryota</taxon>
        <taxon>Fungi</taxon>
        <taxon>Dikarya</taxon>
        <taxon>Basidiomycota</taxon>
        <taxon>Agaricomycotina</taxon>
        <taxon>Agaricomycetes</taxon>
        <taxon>Agaricomycetidae</taxon>
        <taxon>Agaricales</taxon>
        <taxon>Marasmiineae</taxon>
        <taxon>Mycenaceae</taxon>
        <taxon>Mycena</taxon>
    </lineage>
</organism>
<evidence type="ECO:0000313" key="3">
    <source>
        <dbReference type="Proteomes" id="UP001215598"/>
    </source>
</evidence>
<accession>A0AAD7NNJ6</accession>
<dbReference type="Proteomes" id="UP001215598">
    <property type="component" value="Unassembled WGS sequence"/>
</dbReference>
<evidence type="ECO:0000256" key="1">
    <source>
        <dbReference type="SAM" id="MobiDB-lite"/>
    </source>
</evidence>
<gene>
    <name evidence="2" type="ORF">B0H16DRAFT_1716127</name>
</gene>